<sequence>MIRKANKKDLNRLMKIWLDSNLDTHDFVPASYWQNHYDEVRNALLQANVFAYEDNDKILGFVGMIDHYLAGIFVDEKYRGHGVGTKLLAYIKQNYDNFSLHVYEKNKRAVSFYIAQGMKISMIDIDQDTNGREYSMEWKNNL</sequence>
<keyword evidence="1 4" id="KW-0808">Transferase</keyword>
<dbReference type="PANTHER" id="PTHR43800">
    <property type="entry name" value="PEPTIDYL-LYSINE N-ACETYLTRANSFERASE YJAB"/>
    <property type="match status" value="1"/>
</dbReference>
<evidence type="ECO:0000256" key="2">
    <source>
        <dbReference type="ARBA" id="ARBA00023315"/>
    </source>
</evidence>
<gene>
    <name evidence="4" type="ORF">FC39_GL000414</name>
</gene>
<reference evidence="4 5" key="1">
    <citation type="journal article" date="2015" name="Genome Announc.">
        <title>Expanding the biotechnology potential of lactobacilli through comparative genomics of 213 strains and associated genera.</title>
        <authorList>
            <person name="Sun Z."/>
            <person name="Harris H.M."/>
            <person name="McCann A."/>
            <person name="Guo C."/>
            <person name="Argimon S."/>
            <person name="Zhang W."/>
            <person name="Yang X."/>
            <person name="Jeffery I.B."/>
            <person name="Cooney J.C."/>
            <person name="Kagawa T.F."/>
            <person name="Liu W."/>
            <person name="Song Y."/>
            <person name="Salvetti E."/>
            <person name="Wrobel A."/>
            <person name="Rasinkangas P."/>
            <person name="Parkhill J."/>
            <person name="Rea M.C."/>
            <person name="O'Sullivan O."/>
            <person name="Ritari J."/>
            <person name="Douillard F.P."/>
            <person name="Paul Ross R."/>
            <person name="Yang R."/>
            <person name="Briner A.E."/>
            <person name="Felis G.E."/>
            <person name="de Vos W.M."/>
            <person name="Barrangou R."/>
            <person name="Klaenhammer T.R."/>
            <person name="Caufield P.W."/>
            <person name="Cui Y."/>
            <person name="Zhang H."/>
            <person name="O'Toole P.W."/>
        </authorList>
    </citation>
    <scope>NUCLEOTIDE SEQUENCE [LARGE SCALE GENOMIC DNA]</scope>
    <source>
        <strain evidence="4 5">DSM 5661</strain>
    </source>
</reference>
<dbReference type="OrthoDB" id="9789605at2"/>
<dbReference type="PATRIC" id="fig|1423754.3.peg.427"/>
<protein>
    <submittedName>
        <fullName evidence="4">Acetyltransferase</fullName>
    </submittedName>
</protein>
<dbReference type="GO" id="GO:0016747">
    <property type="term" value="F:acyltransferase activity, transferring groups other than amino-acyl groups"/>
    <property type="evidence" value="ECO:0007669"/>
    <property type="project" value="InterPro"/>
</dbReference>
<dbReference type="InterPro" id="IPR016181">
    <property type="entry name" value="Acyl_CoA_acyltransferase"/>
</dbReference>
<dbReference type="STRING" id="1423754.FC39_GL000414"/>
<evidence type="ECO:0000313" key="5">
    <source>
        <dbReference type="Proteomes" id="UP000051223"/>
    </source>
</evidence>
<dbReference type="Proteomes" id="UP000051223">
    <property type="component" value="Unassembled WGS sequence"/>
</dbReference>
<keyword evidence="2" id="KW-0012">Acyltransferase</keyword>
<dbReference type="Gene3D" id="3.40.630.30">
    <property type="match status" value="1"/>
</dbReference>
<dbReference type="PANTHER" id="PTHR43800:SF1">
    <property type="entry name" value="PEPTIDYL-LYSINE N-ACETYLTRANSFERASE YJAB"/>
    <property type="match status" value="1"/>
</dbReference>
<dbReference type="SUPFAM" id="SSF55729">
    <property type="entry name" value="Acyl-CoA N-acyltransferases (Nat)"/>
    <property type="match status" value="1"/>
</dbReference>
<feature type="domain" description="N-acetyltransferase" evidence="3">
    <location>
        <begin position="1"/>
        <end position="141"/>
    </location>
</feature>
<dbReference type="RefSeq" id="WP_025080767.1">
    <property type="nucleotide sequence ID" value="NZ_AZGI01000014.1"/>
</dbReference>
<accession>A0A0R1YLM4</accession>
<evidence type="ECO:0000256" key="1">
    <source>
        <dbReference type="ARBA" id="ARBA00022679"/>
    </source>
</evidence>
<dbReference type="CDD" id="cd04301">
    <property type="entry name" value="NAT_SF"/>
    <property type="match status" value="1"/>
</dbReference>
<dbReference type="eggNOG" id="COG0456">
    <property type="taxonomic scope" value="Bacteria"/>
</dbReference>
<dbReference type="NCBIfam" id="NF007853">
    <property type="entry name" value="PRK10562.1"/>
    <property type="match status" value="1"/>
</dbReference>
<evidence type="ECO:0000259" key="3">
    <source>
        <dbReference type="PROSITE" id="PS51186"/>
    </source>
</evidence>
<keyword evidence="5" id="KW-1185">Reference proteome</keyword>
<name>A0A0R1YLM4_9LACO</name>
<proteinExistence type="predicted"/>
<comment type="caution">
    <text evidence="4">The sequence shown here is derived from an EMBL/GenBank/DDBJ whole genome shotgun (WGS) entry which is preliminary data.</text>
</comment>
<evidence type="ECO:0000313" key="4">
    <source>
        <dbReference type="EMBL" id="KRM40598.1"/>
    </source>
</evidence>
<dbReference type="AlphaFoldDB" id="A0A0R1YLM4"/>
<dbReference type="Pfam" id="PF00583">
    <property type="entry name" value="Acetyltransf_1"/>
    <property type="match status" value="1"/>
</dbReference>
<dbReference type="EMBL" id="AZGI01000014">
    <property type="protein sequence ID" value="KRM40598.1"/>
    <property type="molecule type" value="Genomic_DNA"/>
</dbReference>
<dbReference type="PROSITE" id="PS51186">
    <property type="entry name" value="GNAT"/>
    <property type="match status" value="1"/>
</dbReference>
<organism evidence="4 5">
    <name type="scientific">Lactobacillus hamsteri DSM 5661 = JCM 6256</name>
    <dbReference type="NCBI Taxonomy" id="1423754"/>
    <lineage>
        <taxon>Bacteria</taxon>
        <taxon>Bacillati</taxon>
        <taxon>Bacillota</taxon>
        <taxon>Bacilli</taxon>
        <taxon>Lactobacillales</taxon>
        <taxon>Lactobacillaceae</taxon>
        <taxon>Lactobacillus</taxon>
    </lineage>
</organism>
<dbReference type="InterPro" id="IPR000182">
    <property type="entry name" value="GNAT_dom"/>
</dbReference>